<sequence>MPRAKSDKCPRCLRPFATTPDPLLQNPAEKDLLKRKANLAVCVPCFSYGNSHPEYRNMTSAAILEDLQRPGKQETYCEGLSQWESGRREGKRSSGTSKTSVKAQASHGTSTRELKGYLWTASLLKRHNLLHLWSGPKAQPKQTIQHMGRTVTGILREEHVFGVIEIYQSSETKALREHQVMEDDGEENGENGADCEQSFRQLASQLDLNMVPNEPTDGQAESTGGFNLRSKKAKTDADLDDFVSVWGLSSFAAAGGHKGAKARPGGAEKDQAVEDGAAPAASSNAPVKKQRTKKTTPDLGLGSREAATSDVASQSEQGLADTASTSWMFGTGRVPKPGKGKAAGQGGKNSKELDATEKVINSFAGLKGLLADEETFMNVTFQKCTAMSQKIEARNSPELQKVYRHLAAEEQCEKAVNIMRDIAEAVHQVELMAELVAALTDKNAAAATIQEHLRAAREAGIPVTKCCEKLYYARHLQELSKSLAWTDYYEALLCDQMKAMFGDDDVALAEFQLTAFKSAVIAQLNQEIVVPADTAPAAADPRSNSSQDQAAVQNADAAAYQKAAKKLCGVLCQCLHCFSESRLCEDWKSSAVLAPFLDEVEKLQLLVDIATAESDGVMEESEVEALNRHGRLQLVGNAFVLLGRLHEALQHHLKAIVEVSQELTVTVECLDSDIGGIGDMLPHWEKKEAAGFAPMPQPTLQKCLGERSKEVMDKLQFAKQLFGAFQKAAPAVVDLCNSAKKPLSPVGNEIRDLMQTANSQNHARAIEALAPEDCKAFAAFASFFVEGGAVMEHILLESIVGELQEDELTGRTDYGAIYDLYGKHIPPEWCALEHRASGGRKVAISCSALCSAAGLLPLAKALTHMSKVFVDLGRCASASAALGPACTDVPNALGMSLLVKLGDLKDRPGTLMESLRSARAVLALTKNPMAETFCKGCETRIPNLLTKMIQITCEEFDAIKAVALQKTYESIASVSEFMKQLDTEDFQSDLADKVCGDAGMQKLYMWLLQGQNMMYGLRDLLTKIATCCEQGLDCSAVARSGPHIVSLRIITARLGQDEASLRAMLANLESKLENLLGFPSLLLSSSVADSSELPSNLLPVGHRIGLRSSEDLYFGLDDAGSWSFTFNSTSERHLLEVLDVGDGNVALRSVASHFHYLEAVMSNGTAMCGGSSSVPSNWNGFRFRAKELSSTMGERKLMLVSVDFGVVLSASASGACSWTPWEVAEEAHSYIKRVKTETLLGQKMVEGLEFVLSLLATAGALAVAGSLANVCLVSLGICIPVNLVLNVAAFLSACFSPEFMKELGSNVSDDAVLVVQDIADAASADVVDQDGREISSAGGVQITTDWFSVLSGSGPNASWLQVPLSWEGVTAPPLMGKLVFGVWEQPLWVSPDGPGDGGSEDTDGGQPGENPGDDGVDPGSWQDWSNWQSANPSSDGSRVNRTRLVIEVHDEGPFHPLPTWLGSCLSALLAVMIIGTVAYYFRGHWQCRKSKVLPVPSHPTQWTPSGQDKNTWAPRVAGEEVVPEEDAPAEGLEPSFKARAMAQDTGIPKAAPVASWITGGELASSSAEPAAANDQMAKSKQGPSFSREGSRVGRAEDELHGSRALERASSLRYAGAHTAAALADHPTQPTAEEVRAEEREARHERVKTIVRTIREDMKADRSNQVPKEERLRRLEQWQELWDEKSGDKVAIAVTAFLEEATNWYLKGAPSDESKA</sequence>
<dbReference type="OrthoDB" id="442988at2759"/>
<feature type="region of interest" description="Disordered" evidence="1">
    <location>
        <begin position="78"/>
        <end position="108"/>
    </location>
</feature>
<feature type="compositionally biased region" description="Basic and acidic residues" evidence="1">
    <location>
        <begin position="1632"/>
        <end position="1643"/>
    </location>
</feature>
<proteinExistence type="predicted"/>
<dbReference type="Proteomes" id="UP000186817">
    <property type="component" value="Unassembled WGS sequence"/>
</dbReference>
<comment type="caution">
    <text evidence="3">The sequence shown here is derived from an EMBL/GenBank/DDBJ whole genome shotgun (WGS) entry which is preliminary data.</text>
</comment>
<evidence type="ECO:0000256" key="2">
    <source>
        <dbReference type="SAM" id="Phobius"/>
    </source>
</evidence>
<feature type="compositionally biased region" description="Polar residues" evidence="1">
    <location>
        <begin position="310"/>
        <end position="328"/>
    </location>
</feature>
<reference evidence="3 4" key="1">
    <citation type="submission" date="2016-02" db="EMBL/GenBank/DDBJ databases">
        <title>Genome analysis of coral dinoflagellate symbionts highlights evolutionary adaptations to a symbiotic lifestyle.</title>
        <authorList>
            <person name="Aranda M."/>
            <person name="Li Y."/>
            <person name="Liew Y.J."/>
            <person name="Baumgarten S."/>
            <person name="Simakov O."/>
            <person name="Wilson M."/>
            <person name="Piel J."/>
            <person name="Ashoor H."/>
            <person name="Bougouffa S."/>
            <person name="Bajic V.B."/>
            <person name="Ryu T."/>
            <person name="Ravasi T."/>
            <person name="Bayer T."/>
            <person name="Micklem G."/>
            <person name="Kim H."/>
            <person name="Bhak J."/>
            <person name="Lajeunesse T.C."/>
            <person name="Voolstra C.R."/>
        </authorList>
    </citation>
    <scope>NUCLEOTIDE SEQUENCE [LARGE SCALE GENOMIC DNA]</scope>
    <source>
        <strain evidence="3 4">CCMP2467</strain>
    </source>
</reference>
<protein>
    <submittedName>
        <fullName evidence="3">Uncharacterized protein</fullName>
    </submittedName>
</protein>
<feature type="compositionally biased region" description="Polar residues" evidence="1">
    <location>
        <begin position="93"/>
        <end position="108"/>
    </location>
</feature>
<feature type="transmembrane region" description="Helical" evidence="2">
    <location>
        <begin position="1460"/>
        <end position="1481"/>
    </location>
</feature>
<gene>
    <name evidence="3" type="ORF">AK812_SmicGene33890</name>
</gene>
<evidence type="ECO:0000313" key="3">
    <source>
        <dbReference type="EMBL" id="OLP85152.1"/>
    </source>
</evidence>
<organism evidence="3 4">
    <name type="scientific">Symbiodinium microadriaticum</name>
    <name type="common">Dinoflagellate</name>
    <name type="synonym">Zooxanthella microadriatica</name>
    <dbReference type="NCBI Taxonomy" id="2951"/>
    <lineage>
        <taxon>Eukaryota</taxon>
        <taxon>Sar</taxon>
        <taxon>Alveolata</taxon>
        <taxon>Dinophyceae</taxon>
        <taxon>Suessiales</taxon>
        <taxon>Symbiodiniaceae</taxon>
        <taxon>Symbiodinium</taxon>
    </lineage>
</organism>
<feature type="region of interest" description="Disordered" evidence="1">
    <location>
        <begin position="1390"/>
        <end position="1438"/>
    </location>
</feature>
<feature type="compositionally biased region" description="Basic and acidic residues" evidence="1">
    <location>
        <begin position="1588"/>
        <end position="1602"/>
    </location>
</feature>
<dbReference type="EMBL" id="LSRX01000993">
    <property type="protein sequence ID" value="OLP85152.1"/>
    <property type="molecule type" value="Genomic_DNA"/>
</dbReference>
<evidence type="ECO:0000313" key="4">
    <source>
        <dbReference type="Proteomes" id="UP000186817"/>
    </source>
</evidence>
<feature type="region of interest" description="Disordered" evidence="1">
    <location>
        <begin position="1565"/>
        <end position="1602"/>
    </location>
</feature>
<keyword evidence="4" id="KW-1185">Reference proteome</keyword>
<feature type="region of interest" description="Disordered" evidence="1">
    <location>
        <begin position="255"/>
        <end position="350"/>
    </location>
</feature>
<feature type="compositionally biased region" description="Polar residues" evidence="1">
    <location>
        <begin position="1422"/>
        <end position="1438"/>
    </location>
</feature>
<keyword evidence="2" id="KW-1133">Transmembrane helix</keyword>
<keyword evidence="2" id="KW-0472">Membrane</keyword>
<evidence type="ECO:0000256" key="1">
    <source>
        <dbReference type="SAM" id="MobiDB-lite"/>
    </source>
</evidence>
<keyword evidence="2" id="KW-0812">Transmembrane</keyword>
<feature type="region of interest" description="Disordered" evidence="1">
    <location>
        <begin position="1620"/>
        <end position="1643"/>
    </location>
</feature>
<name>A0A1Q9CQF1_SYMMI</name>
<accession>A0A1Q9CQF1</accession>